<evidence type="ECO:0000313" key="1">
    <source>
        <dbReference type="EMBL" id="GGQ99779.1"/>
    </source>
</evidence>
<name>A0A918C0Q3_9DEIO</name>
<reference evidence="1" key="2">
    <citation type="submission" date="2020-09" db="EMBL/GenBank/DDBJ databases">
        <authorList>
            <person name="Sun Q."/>
            <person name="Ohkuma M."/>
        </authorList>
    </citation>
    <scope>NUCLEOTIDE SEQUENCE</scope>
    <source>
        <strain evidence="1">JCM 31311</strain>
    </source>
</reference>
<dbReference type="InterPro" id="IPR019646">
    <property type="entry name" value="Aminoglyc_AdlTrfase"/>
</dbReference>
<keyword evidence="2" id="KW-1185">Reference proteome</keyword>
<gene>
    <name evidence="1" type="ORF">GCM10008957_10520</name>
</gene>
<comment type="caution">
    <text evidence="1">The sequence shown here is derived from an EMBL/GenBank/DDBJ whole genome shotgun (WGS) entry which is preliminary data.</text>
</comment>
<sequence length="244" mass="26922">MTQRLIREHLSLSADARNRYREVFGQAGRAAADDALLPEAEAAHVARTGISPLERVAALLAPLDIPWMFAAGWALDLYLQEQAAASARPHEDTDIIVPYGAQFVVRDTLRAAGYSVHAVEDGMYVSWDAPLVPPHHQAHAFGVGETGQMLDFMFSDLTGGRWHYRRDPSITLPLEQARRISAGGLPYLAPEAALLFKSATRGTHPRPKDQRDFERTRPYLNEAARAWLAQHLSAGHTWAAALEG</sequence>
<dbReference type="Pfam" id="PF10706">
    <property type="entry name" value="Aminoglyc_resit"/>
    <property type="match status" value="1"/>
</dbReference>
<dbReference type="Gene3D" id="3.30.460.40">
    <property type="match status" value="1"/>
</dbReference>
<evidence type="ECO:0000313" key="2">
    <source>
        <dbReference type="Proteomes" id="UP000603865"/>
    </source>
</evidence>
<dbReference type="EMBL" id="BMQL01000004">
    <property type="protein sequence ID" value="GGQ99779.1"/>
    <property type="molecule type" value="Genomic_DNA"/>
</dbReference>
<dbReference type="AlphaFoldDB" id="A0A918C0Q3"/>
<dbReference type="Proteomes" id="UP000603865">
    <property type="component" value="Unassembled WGS sequence"/>
</dbReference>
<proteinExistence type="predicted"/>
<reference evidence="1" key="1">
    <citation type="journal article" date="2014" name="Int. J. Syst. Evol. Microbiol.">
        <title>Complete genome sequence of Corynebacterium casei LMG S-19264T (=DSM 44701T), isolated from a smear-ripened cheese.</title>
        <authorList>
            <consortium name="US DOE Joint Genome Institute (JGI-PGF)"/>
            <person name="Walter F."/>
            <person name="Albersmeier A."/>
            <person name="Kalinowski J."/>
            <person name="Ruckert C."/>
        </authorList>
    </citation>
    <scope>NUCLEOTIDE SEQUENCE</scope>
    <source>
        <strain evidence="1">JCM 31311</strain>
    </source>
</reference>
<organism evidence="1 2">
    <name type="scientific">Deinococcus ruber</name>
    <dbReference type="NCBI Taxonomy" id="1848197"/>
    <lineage>
        <taxon>Bacteria</taxon>
        <taxon>Thermotogati</taxon>
        <taxon>Deinococcota</taxon>
        <taxon>Deinococci</taxon>
        <taxon>Deinococcales</taxon>
        <taxon>Deinococcaceae</taxon>
        <taxon>Deinococcus</taxon>
    </lineage>
</organism>
<protein>
    <recommendedName>
        <fullName evidence="3">Nucleotidyltransferase family protein</fullName>
    </recommendedName>
</protein>
<accession>A0A918C0Q3</accession>
<dbReference type="RefSeq" id="WP_189088480.1">
    <property type="nucleotide sequence ID" value="NZ_BMQL01000004.1"/>
</dbReference>
<evidence type="ECO:0008006" key="3">
    <source>
        <dbReference type="Google" id="ProtNLM"/>
    </source>
</evidence>